<evidence type="ECO:0000313" key="1">
    <source>
        <dbReference type="EMBL" id="CAA9310919.1"/>
    </source>
</evidence>
<protein>
    <submittedName>
        <fullName evidence="1">Uncharacterized protein</fullName>
    </submittedName>
</protein>
<dbReference type="AlphaFoldDB" id="A0A6J4KQR9"/>
<dbReference type="EMBL" id="CADCTZ010000114">
    <property type="protein sequence ID" value="CAA9310919.1"/>
    <property type="molecule type" value="Genomic_DNA"/>
</dbReference>
<reference evidence="1" key="1">
    <citation type="submission" date="2020-02" db="EMBL/GenBank/DDBJ databases">
        <authorList>
            <person name="Meier V. D."/>
        </authorList>
    </citation>
    <scope>NUCLEOTIDE SEQUENCE</scope>
    <source>
        <strain evidence="1">AVDCRST_MAG84</strain>
    </source>
</reference>
<organism evidence="1">
    <name type="scientific">uncultured Microcoleus sp</name>
    <dbReference type="NCBI Taxonomy" id="259945"/>
    <lineage>
        <taxon>Bacteria</taxon>
        <taxon>Bacillati</taxon>
        <taxon>Cyanobacteriota</taxon>
        <taxon>Cyanophyceae</taxon>
        <taxon>Oscillatoriophycideae</taxon>
        <taxon>Oscillatoriales</taxon>
        <taxon>Microcoleaceae</taxon>
        <taxon>Microcoleus</taxon>
        <taxon>environmental samples</taxon>
    </lineage>
</organism>
<gene>
    <name evidence="1" type="ORF">AVDCRST_MAG84-773</name>
</gene>
<sequence>MCKLLIFHSLDSFEPKFPLLIPNSLFHIKLIAASNLELELKKKSRRFGN</sequence>
<name>A0A6J4KQR9_9CYAN</name>
<proteinExistence type="predicted"/>
<accession>A0A6J4KQR9</accession>